<reference evidence="2 3" key="1">
    <citation type="submission" date="2015-12" db="EMBL/GenBank/DDBJ databases">
        <title>Diversity of Burkholderia near neighbor genomes.</title>
        <authorList>
            <person name="Sahl J."/>
            <person name="Wagner D."/>
            <person name="Keim P."/>
        </authorList>
    </citation>
    <scope>NUCLEOTIDE SEQUENCE [LARGE SCALE GENOMIC DNA]</scope>
    <source>
        <strain evidence="2 3">BDU6</strain>
    </source>
</reference>
<dbReference type="SUPFAM" id="SSF46689">
    <property type="entry name" value="Homeodomain-like"/>
    <property type="match status" value="1"/>
</dbReference>
<accession>A0A1B4FA45</accession>
<dbReference type="Pfam" id="PF06056">
    <property type="entry name" value="Terminase_5"/>
    <property type="match status" value="1"/>
</dbReference>
<protein>
    <recommendedName>
        <fullName evidence="1">Terminase ATPase subunit N-terminal domain-containing protein</fullName>
    </recommendedName>
</protein>
<organism evidence="2 3">
    <name type="scientific">Burkholderia mayonis</name>
    <dbReference type="NCBI Taxonomy" id="1385591"/>
    <lineage>
        <taxon>Bacteria</taxon>
        <taxon>Pseudomonadati</taxon>
        <taxon>Pseudomonadota</taxon>
        <taxon>Betaproteobacteria</taxon>
        <taxon>Burkholderiales</taxon>
        <taxon>Burkholderiaceae</taxon>
        <taxon>Burkholderia</taxon>
        <taxon>pseudomallei group</taxon>
    </lineage>
</organism>
<dbReference type="KEGG" id="buu:WS70_00840"/>
<dbReference type="InterPro" id="IPR010332">
    <property type="entry name" value="ATPase_terminase-su_N"/>
</dbReference>
<evidence type="ECO:0000313" key="3">
    <source>
        <dbReference type="Proteomes" id="UP000062519"/>
    </source>
</evidence>
<evidence type="ECO:0000313" key="2">
    <source>
        <dbReference type="EMBL" id="AOJ00540.1"/>
    </source>
</evidence>
<dbReference type="EMBL" id="CP013386">
    <property type="protein sequence ID" value="AOJ00540.1"/>
    <property type="molecule type" value="Genomic_DNA"/>
</dbReference>
<dbReference type="AlphaFoldDB" id="A0A1B4FA45"/>
<name>A0A1B4FA45_9BURK</name>
<proteinExistence type="predicted"/>
<dbReference type="Proteomes" id="UP000062519">
    <property type="component" value="Chromosome 1"/>
</dbReference>
<evidence type="ECO:0000259" key="1">
    <source>
        <dbReference type="Pfam" id="PF06056"/>
    </source>
</evidence>
<feature type="domain" description="Terminase ATPase subunit N-terminal" evidence="1">
    <location>
        <begin position="13"/>
        <end position="70"/>
    </location>
</feature>
<gene>
    <name evidence="2" type="ORF">WS70_00840</name>
</gene>
<dbReference type="InterPro" id="IPR009057">
    <property type="entry name" value="Homeodomain-like_sf"/>
</dbReference>
<sequence>MLETTDSHQLENDVRKVARTLYWQGWRLSSIARHLDVKPATVASWCRREKWKDATPVERIEASLEARMMVLIAKEKKDGAD</sequence>
<keyword evidence="3" id="KW-1185">Reference proteome</keyword>